<evidence type="ECO:0000256" key="1">
    <source>
        <dbReference type="SAM" id="MobiDB-lite"/>
    </source>
</evidence>
<gene>
    <name evidence="2" type="ORF">FJT64_004060</name>
</gene>
<name>A0A6A4VUR8_AMPAM</name>
<feature type="region of interest" description="Disordered" evidence="1">
    <location>
        <begin position="1"/>
        <end position="80"/>
    </location>
</feature>
<comment type="caution">
    <text evidence="2">The sequence shown here is derived from an EMBL/GenBank/DDBJ whole genome shotgun (WGS) entry which is preliminary data.</text>
</comment>
<dbReference type="EMBL" id="VIIS01001425">
    <property type="protein sequence ID" value="KAF0298576.1"/>
    <property type="molecule type" value="Genomic_DNA"/>
</dbReference>
<dbReference type="Proteomes" id="UP000440578">
    <property type="component" value="Unassembled WGS sequence"/>
</dbReference>
<keyword evidence="3" id="KW-1185">Reference proteome</keyword>
<feature type="compositionally biased region" description="Basic and acidic residues" evidence="1">
    <location>
        <begin position="168"/>
        <end position="179"/>
    </location>
</feature>
<feature type="compositionally biased region" description="Basic and acidic residues" evidence="1">
    <location>
        <begin position="24"/>
        <end position="44"/>
    </location>
</feature>
<proteinExistence type="predicted"/>
<dbReference type="OrthoDB" id="5981487at2759"/>
<accession>A0A6A4VUR8</accession>
<feature type="region of interest" description="Disordered" evidence="1">
    <location>
        <begin position="168"/>
        <end position="197"/>
    </location>
</feature>
<organism evidence="2 3">
    <name type="scientific">Amphibalanus amphitrite</name>
    <name type="common">Striped barnacle</name>
    <name type="synonym">Balanus amphitrite</name>
    <dbReference type="NCBI Taxonomy" id="1232801"/>
    <lineage>
        <taxon>Eukaryota</taxon>
        <taxon>Metazoa</taxon>
        <taxon>Ecdysozoa</taxon>
        <taxon>Arthropoda</taxon>
        <taxon>Crustacea</taxon>
        <taxon>Multicrustacea</taxon>
        <taxon>Cirripedia</taxon>
        <taxon>Thoracica</taxon>
        <taxon>Thoracicalcarea</taxon>
        <taxon>Balanomorpha</taxon>
        <taxon>Balanoidea</taxon>
        <taxon>Balanidae</taxon>
        <taxon>Amphibalaninae</taxon>
        <taxon>Amphibalanus</taxon>
    </lineage>
</organism>
<reference evidence="2 3" key="1">
    <citation type="submission" date="2019-07" db="EMBL/GenBank/DDBJ databases">
        <title>Draft genome assembly of a fouling barnacle, Amphibalanus amphitrite (Darwin, 1854): The first reference genome for Thecostraca.</title>
        <authorList>
            <person name="Kim W."/>
        </authorList>
    </citation>
    <scope>NUCLEOTIDE SEQUENCE [LARGE SCALE GENOMIC DNA]</scope>
    <source>
        <strain evidence="2">SNU_AA5</strain>
        <tissue evidence="2">Soma without cirri and trophi</tissue>
    </source>
</reference>
<evidence type="ECO:0000313" key="2">
    <source>
        <dbReference type="EMBL" id="KAF0298576.1"/>
    </source>
</evidence>
<dbReference type="AlphaFoldDB" id="A0A6A4VUR8"/>
<evidence type="ECO:0000313" key="3">
    <source>
        <dbReference type="Proteomes" id="UP000440578"/>
    </source>
</evidence>
<protein>
    <submittedName>
        <fullName evidence="2">Uncharacterized protein</fullName>
    </submittedName>
</protein>
<sequence length="197" mass="22280">MPRGVLLMRSETGAVERPNMHAASRIEKHRGPMEDAMETEHQETTPENCEPAGQEETETENRETMPENCDPAGGEDGDITAERKALKLHRGRKAAMFTRSCNRADAQIARRASEEELKKRLETLHTTLDAFLEANEEFVEKLQDSSDDELATTVKDWCTEAFGTKYDKPVEQSREDERALSILKGKTKEPPDSFGWL</sequence>